<dbReference type="EMBL" id="CAUYUJ010022104">
    <property type="protein sequence ID" value="CAK0908955.1"/>
    <property type="molecule type" value="Genomic_DNA"/>
</dbReference>
<feature type="repeat" description="ARM" evidence="1">
    <location>
        <begin position="882"/>
        <end position="928"/>
    </location>
</feature>
<feature type="region of interest" description="Disordered" evidence="2">
    <location>
        <begin position="1036"/>
        <end position="1088"/>
    </location>
</feature>
<feature type="compositionally biased region" description="Low complexity" evidence="2">
    <location>
        <begin position="180"/>
        <end position="189"/>
    </location>
</feature>
<dbReference type="PROSITE" id="PS50176">
    <property type="entry name" value="ARM_REPEAT"/>
    <property type="match status" value="3"/>
</dbReference>
<keyword evidence="5" id="KW-1185">Reference proteome</keyword>
<proteinExistence type="predicted"/>
<feature type="compositionally biased region" description="Low complexity" evidence="2">
    <location>
        <begin position="12"/>
        <end position="28"/>
    </location>
</feature>
<dbReference type="SMART" id="SM00185">
    <property type="entry name" value="ARM"/>
    <property type="match status" value="6"/>
</dbReference>
<comment type="caution">
    <text evidence="4">The sequence shown here is derived from an EMBL/GenBank/DDBJ whole genome shotgun (WGS) entry which is preliminary data.</text>
</comment>
<dbReference type="PANTHER" id="PTHR46043:SF13">
    <property type="entry name" value="ARM REPEAT SUPERFAMILY PROTEIN"/>
    <property type="match status" value="1"/>
</dbReference>
<accession>A0ABN9YDC4</accession>
<dbReference type="InterPro" id="IPR011989">
    <property type="entry name" value="ARM-like"/>
</dbReference>
<feature type="repeat" description="ARM" evidence="1">
    <location>
        <begin position="839"/>
        <end position="883"/>
    </location>
</feature>
<feature type="compositionally biased region" description="Low complexity" evidence="2">
    <location>
        <begin position="107"/>
        <end position="152"/>
    </location>
</feature>
<dbReference type="Gene3D" id="1.10.1410.10">
    <property type="match status" value="1"/>
</dbReference>
<reference evidence="4" key="1">
    <citation type="submission" date="2023-10" db="EMBL/GenBank/DDBJ databases">
        <authorList>
            <person name="Chen Y."/>
            <person name="Shah S."/>
            <person name="Dougan E. K."/>
            <person name="Thang M."/>
            <person name="Chan C."/>
        </authorList>
    </citation>
    <scope>NUCLEOTIDE SEQUENCE [LARGE SCALE GENOMIC DNA]</scope>
</reference>
<sequence length="1127" mass="118787">MQRHPMQLDDWAAAPCAADPAGAPAAQPHRGNNRRSAAARRPEQEDAAPMQGPALAQMQWPPAQQQWLPTEDYRQRSSQQAQKPQPQQKRQSYTRERAGRGGPSGGWQPQAQQQQQRQQQQQQQQQQTWHQAPTHQQRQQQHQQRPKQQPRQSPAAGLPVPPQQQHQQRLIEGPPRYEPLQLHHQLQLHDQAACAGRPHVGAEAEHAQQQQQQQKEQRPRSGAWRAQQQERPQAQDDGQQLPKARRAAPSQPGQGAGAGPPYAPAATMQWPKLGGKSELVAKQVFFDATEQVSEEMEKEVKSIQPRRDFLHQRVEAALSAAPEDSPLRGCELQVVGSASWGGEVPQSDLDLALLTPGGSASRCESIQLLRELMGLLEETDAELLEAPRVSILRIRHAGGEKAGASPLVSDSAKQGLSCDICVDQLHTLRHRTMLNNTLQGRPEVLRFVRLVKLWLRRRGLPMAGEGGAERVAPQGPAGFAARPSPSLCLVALRATRPSASPPGACAAMAAPVEGAPPAAAAAPGEATAAAEACGRLLQRGSTTAAELMPLLRPLEALGSSGGLCEVEEPAAAALVSGLCSWLRARAEPPEEGCLGSALRVLAALLGAEGQGSAEAVALQKGLLTIVRDVLGGPARGSASIVECCMELAAALGVADGSDQVIGRLGLVPLIVDQLQEFGGDHVVLEAAATALALLARRTRHRHAALRCGAIGVLVDVLRRCSDRQSLVVAVCRFVANFAVKEDCRLAVLRGGGVDALAALVSTGAGDAGAATASALLACATDCEEVQQRLCSLQVATDVLRQMQASPLDVALHEAGIGIFRCLSRASGSGRRRGEALAEGAVPLTLEAMRRFGDSSALLKEACGLLGNLAADPEAREQLGRAGAVEVVVATLSRCDGEGDRKVAKLALGALSNLANDSEANRELMAAHAAAPALLRAAQVFAHNESILESAIAAVAHMASNALCRQHLLEAGAVEALLLFLSEGADDFQVVARSLAALRRLLRRPGGGRGGADAAVARKHRLGGLPRRLKGCWAAGGRAAGPPLRRGPRARRGPPAAGRGRGARGRAPAAGGRPEAVPEGARASPERQGDVAEAVTALLAQLPIEEDQRFLAEALGEPGGCAVCLGGA</sequence>
<evidence type="ECO:0000259" key="3">
    <source>
        <dbReference type="Pfam" id="PF22600"/>
    </source>
</evidence>
<dbReference type="InterPro" id="IPR016024">
    <property type="entry name" value="ARM-type_fold"/>
</dbReference>
<evidence type="ECO:0000256" key="1">
    <source>
        <dbReference type="PROSITE-ProRule" id="PRU00259"/>
    </source>
</evidence>
<dbReference type="InterPro" id="IPR054708">
    <property type="entry name" value="MTPAP-like_central"/>
</dbReference>
<dbReference type="InterPro" id="IPR043519">
    <property type="entry name" value="NT_sf"/>
</dbReference>
<organism evidence="4 5">
    <name type="scientific">Prorocentrum cordatum</name>
    <dbReference type="NCBI Taxonomy" id="2364126"/>
    <lineage>
        <taxon>Eukaryota</taxon>
        <taxon>Sar</taxon>
        <taxon>Alveolata</taxon>
        <taxon>Dinophyceae</taxon>
        <taxon>Prorocentrales</taxon>
        <taxon>Prorocentraceae</taxon>
        <taxon>Prorocentrum</taxon>
    </lineage>
</organism>
<feature type="compositionally biased region" description="Polar residues" evidence="2">
    <location>
        <begin position="226"/>
        <end position="238"/>
    </location>
</feature>
<feature type="compositionally biased region" description="Low complexity" evidence="2">
    <location>
        <begin position="76"/>
        <end position="91"/>
    </location>
</feature>
<dbReference type="PANTHER" id="PTHR46043">
    <property type="entry name" value="ARM REPEAT SUPERFAMILY PROTEIN"/>
    <property type="match status" value="1"/>
</dbReference>
<name>A0ABN9YDC4_9DINO</name>
<feature type="compositionally biased region" description="Low complexity" evidence="2">
    <location>
        <begin position="1064"/>
        <end position="1073"/>
    </location>
</feature>
<feature type="region of interest" description="Disordered" evidence="2">
    <location>
        <begin position="1"/>
        <end position="269"/>
    </location>
</feature>
<dbReference type="SUPFAM" id="SSF48371">
    <property type="entry name" value="ARM repeat"/>
    <property type="match status" value="1"/>
</dbReference>
<gene>
    <name evidence="4" type="ORF">PCOR1329_LOCUS83508</name>
</gene>
<dbReference type="InterPro" id="IPR000225">
    <property type="entry name" value="Armadillo"/>
</dbReference>
<dbReference type="Gene3D" id="3.30.460.10">
    <property type="entry name" value="Beta Polymerase, domain 2"/>
    <property type="match status" value="1"/>
</dbReference>
<dbReference type="Pfam" id="PF22600">
    <property type="entry name" value="MTPAP-like_central"/>
    <property type="match status" value="1"/>
</dbReference>
<dbReference type="Gene3D" id="1.25.10.10">
    <property type="entry name" value="Leucine-rich Repeat Variant"/>
    <property type="match status" value="2"/>
</dbReference>
<dbReference type="SUPFAM" id="SSF81301">
    <property type="entry name" value="Nucleotidyltransferase"/>
    <property type="match status" value="1"/>
</dbReference>
<protein>
    <recommendedName>
        <fullName evidence="3">Poly(A) RNA polymerase mitochondrial-like central palm domain-containing protein</fullName>
    </recommendedName>
</protein>
<evidence type="ECO:0000313" key="5">
    <source>
        <dbReference type="Proteomes" id="UP001189429"/>
    </source>
</evidence>
<evidence type="ECO:0000256" key="2">
    <source>
        <dbReference type="SAM" id="MobiDB-lite"/>
    </source>
</evidence>
<evidence type="ECO:0000313" key="4">
    <source>
        <dbReference type="EMBL" id="CAK0908955.1"/>
    </source>
</evidence>
<feature type="compositionally biased region" description="Low complexity" evidence="2">
    <location>
        <begin position="53"/>
        <end position="69"/>
    </location>
</feature>
<dbReference type="Proteomes" id="UP001189429">
    <property type="component" value="Unassembled WGS sequence"/>
</dbReference>
<feature type="repeat" description="ARM" evidence="1">
    <location>
        <begin position="708"/>
        <end position="752"/>
    </location>
</feature>
<feature type="domain" description="Poly(A) RNA polymerase mitochondrial-like central palm" evidence="3">
    <location>
        <begin position="309"/>
        <end position="434"/>
    </location>
</feature>